<gene>
    <name evidence="2" type="ORF">BO71DRAFT_455047</name>
</gene>
<name>A0A319E928_9EURO</name>
<protein>
    <recommendedName>
        <fullName evidence="1">2EXR domain-containing protein</fullName>
    </recommendedName>
</protein>
<keyword evidence="3" id="KW-1185">Reference proteome</keyword>
<feature type="domain" description="2EXR" evidence="1">
    <location>
        <begin position="8"/>
        <end position="114"/>
    </location>
</feature>
<accession>A0A319E928</accession>
<proteinExistence type="predicted"/>
<dbReference type="Proteomes" id="UP000247810">
    <property type="component" value="Unassembled WGS sequence"/>
</dbReference>
<dbReference type="AlphaFoldDB" id="A0A319E928"/>
<dbReference type="EMBL" id="KZ825797">
    <property type="protein sequence ID" value="PYI00174.1"/>
    <property type="molecule type" value="Genomic_DNA"/>
</dbReference>
<sequence>MSAPAVNFPLFPLLPAELRLLILEEAVSKFERPLYFYRANCWEKRRSGEYGGVIYDFNPRLVDDARFDIPLFSVNREARDVVLRWMERHGIKMCFNTTTQSFLFRRPFDPKSDIYFISLDDWPAFLVEPMERLPRPDHEAFAFRWMEPGFTQLALDWNMLAGAHRRSGFLDGLFGFNHPSLRKVFFVVNPEDMPKQENDGNLRDGCQLERVPDSPTFTWNNKRNRFDGGEGMYYSDGLLWDKVIIEASGGVDDDGWRWLPGHREIQLVRATKM</sequence>
<reference evidence="2 3" key="1">
    <citation type="submission" date="2018-02" db="EMBL/GenBank/DDBJ databases">
        <title>The genomes of Aspergillus section Nigri reveals drivers in fungal speciation.</title>
        <authorList>
            <consortium name="DOE Joint Genome Institute"/>
            <person name="Vesth T.C."/>
            <person name="Nybo J."/>
            <person name="Theobald S."/>
            <person name="Brandl J."/>
            <person name="Frisvad J.C."/>
            <person name="Nielsen K.F."/>
            <person name="Lyhne E.K."/>
            <person name="Kogle M.E."/>
            <person name="Kuo A."/>
            <person name="Riley R."/>
            <person name="Clum A."/>
            <person name="Nolan M."/>
            <person name="Lipzen A."/>
            <person name="Salamov A."/>
            <person name="Henrissat B."/>
            <person name="Wiebenga A."/>
            <person name="De vries R.P."/>
            <person name="Grigoriev I.V."/>
            <person name="Mortensen U.H."/>
            <person name="Andersen M.R."/>
            <person name="Baker S.E."/>
        </authorList>
    </citation>
    <scope>NUCLEOTIDE SEQUENCE [LARGE SCALE GENOMIC DNA]</scope>
    <source>
        <strain evidence="2 3">CBS 707.79</strain>
    </source>
</reference>
<dbReference type="OrthoDB" id="3546385at2759"/>
<organism evidence="2 3">
    <name type="scientific">Aspergillus ellipticus CBS 707.79</name>
    <dbReference type="NCBI Taxonomy" id="1448320"/>
    <lineage>
        <taxon>Eukaryota</taxon>
        <taxon>Fungi</taxon>
        <taxon>Dikarya</taxon>
        <taxon>Ascomycota</taxon>
        <taxon>Pezizomycotina</taxon>
        <taxon>Eurotiomycetes</taxon>
        <taxon>Eurotiomycetidae</taxon>
        <taxon>Eurotiales</taxon>
        <taxon>Aspergillaceae</taxon>
        <taxon>Aspergillus</taxon>
        <taxon>Aspergillus subgen. Circumdati</taxon>
    </lineage>
</organism>
<dbReference type="InterPro" id="IPR045518">
    <property type="entry name" value="2EXR"/>
</dbReference>
<dbReference type="VEuPathDB" id="FungiDB:BO71DRAFT_455047"/>
<evidence type="ECO:0000313" key="2">
    <source>
        <dbReference type="EMBL" id="PYI00174.1"/>
    </source>
</evidence>
<evidence type="ECO:0000259" key="1">
    <source>
        <dbReference type="Pfam" id="PF20150"/>
    </source>
</evidence>
<dbReference type="Pfam" id="PF20150">
    <property type="entry name" value="2EXR"/>
    <property type="match status" value="1"/>
</dbReference>
<evidence type="ECO:0000313" key="3">
    <source>
        <dbReference type="Proteomes" id="UP000247810"/>
    </source>
</evidence>